<dbReference type="HOGENOM" id="CLU_028799_3_1_10"/>
<dbReference type="STRING" id="331678.Cphamn1_2033"/>
<dbReference type="PANTHER" id="PTHR33529">
    <property type="entry name" value="SLR0882 PROTEIN-RELATED"/>
    <property type="match status" value="1"/>
</dbReference>
<dbReference type="GO" id="GO:0015920">
    <property type="term" value="P:lipopolysaccharide transport"/>
    <property type="evidence" value="ECO:0007669"/>
    <property type="project" value="TreeGrafter"/>
</dbReference>
<evidence type="ECO:0000256" key="5">
    <source>
        <dbReference type="ARBA" id="ARBA00023136"/>
    </source>
</evidence>
<comment type="subcellular location">
    <subcellularLocation>
        <location evidence="1">Cell membrane</location>
        <topology evidence="1">Multi-pass membrane protein</topology>
    </subcellularLocation>
</comment>
<keyword evidence="3 6" id="KW-0812">Transmembrane</keyword>
<feature type="transmembrane region" description="Helical" evidence="6">
    <location>
        <begin position="333"/>
        <end position="355"/>
    </location>
</feature>
<evidence type="ECO:0000256" key="4">
    <source>
        <dbReference type="ARBA" id="ARBA00022989"/>
    </source>
</evidence>
<dbReference type="eggNOG" id="COG0795">
    <property type="taxonomic scope" value="Bacteria"/>
</dbReference>
<reference evidence="7" key="1">
    <citation type="submission" date="2008-06" db="EMBL/GenBank/DDBJ databases">
        <title>Complete sequence of Chlorobium phaeobacteroides BS1.</title>
        <authorList>
            <consortium name="US DOE Joint Genome Institute"/>
            <person name="Lucas S."/>
            <person name="Copeland A."/>
            <person name="Lapidus A."/>
            <person name="Glavina del Rio T."/>
            <person name="Dalin E."/>
            <person name="Tice H."/>
            <person name="Bruce D."/>
            <person name="Goodwin L."/>
            <person name="Pitluck S."/>
            <person name="Schmutz J."/>
            <person name="Larimer F."/>
            <person name="Land M."/>
            <person name="Hauser L."/>
            <person name="Kyrpides N."/>
            <person name="Ovchinnikova G."/>
            <person name="Li T."/>
            <person name="Liu Z."/>
            <person name="Zhao F."/>
            <person name="Overmann J."/>
            <person name="Bryant D.A."/>
            <person name="Richardson P."/>
        </authorList>
    </citation>
    <scope>NUCLEOTIDE SEQUENCE [LARGE SCALE GENOMIC DNA]</scope>
    <source>
        <strain evidence="7">BS1</strain>
    </source>
</reference>
<evidence type="ECO:0000256" key="6">
    <source>
        <dbReference type="SAM" id="Phobius"/>
    </source>
</evidence>
<evidence type="ECO:0000313" key="7">
    <source>
        <dbReference type="EMBL" id="ACE04943.1"/>
    </source>
</evidence>
<dbReference type="OrthoDB" id="9807977at2"/>
<feature type="transmembrane region" description="Helical" evidence="6">
    <location>
        <begin position="99"/>
        <end position="122"/>
    </location>
</feature>
<gene>
    <name evidence="7" type="ordered locus">Cphamn1_2033</name>
</gene>
<sequence>MKLLDKYIARQYFTTYVFAGISFVSLFIVVSLIENLGSFIDKGIEAEQIILYYWSLIPETILLTSPISSLLASLYITGRLSGSSELTAMKTAGAGMHQLLKPFLAVALLVSFFNILNAGWLYPKAAALKNRFETQYFDKTFENISSSNNLHILESRNRILSIGSLDQQNNTGLNISLETFEGPEIASRIDAKKISYDETLDRWILHETRTRVFSQNGMSYTLNPGNDTLTLSLSATSLRDLSIQPDEMDIMQHYRYIDEKREAGFSNLDRVIVKFHNKLALPLASVIVILTGVPLSARKKRSGLAIEFGISLFTGFIYLGLQRTLSTAGYRGLLDPVLAAWLPDLLFLAVGIAIYKTANR</sequence>
<feature type="transmembrane region" description="Helical" evidence="6">
    <location>
        <begin position="53"/>
        <end position="78"/>
    </location>
</feature>
<protein>
    <submittedName>
        <fullName evidence="7">Permease YjgP/YjgQ family protein</fullName>
    </submittedName>
</protein>
<organism evidence="7">
    <name type="scientific">Chlorobium phaeobacteroides (strain BS1)</name>
    <dbReference type="NCBI Taxonomy" id="331678"/>
    <lineage>
        <taxon>Bacteria</taxon>
        <taxon>Pseudomonadati</taxon>
        <taxon>Chlorobiota</taxon>
        <taxon>Chlorobiia</taxon>
        <taxon>Chlorobiales</taxon>
        <taxon>Chlorobiaceae</taxon>
        <taxon>Chlorobium/Pelodictyon group</taxon>
        <taxon>Chlorobium</taxon>
    </lineage>
</organism>
<keyword evidence="4 6" id="KW-1133">Transmembrane helix</keyword>
<evidence type="ECO:0000256" key="1">
    <source>
        <dbReference type="ARBA" id="ARBA00004651"/>
    </source>
</evidence>
<dbReference type="PANTHER" id="PTHR33529:SF8">
    <property type="entry name" value="PERMEASE, YJGP_YJGQ FAMILY"/>
    <property type="match status" value="1"/>
</dbReference>
<keyword evidence="2" id="KW-1003">Cell membrane</keyword>
<keyword evidence="5 6" id="KW-0472">Membrane</keyword>
<dbReference type="EMBL" id="CP001101">
    <property type="protein sequence ID" value="ACE04943.1"/>
    <property type="molecule type" value="Genomic_DNA"/>
</dbReference>
<dbReference type="Pfam" id="PF03739">
    <property type="entry name" value="LptF_LptG"/>
    <property type="match status" value="1"/>
</dbReference>
<dbReference type="InterPro" id="IPR005495">
    <property type="entry name" value="LptG/LptF_permease"/>
</dbReference>
<accession>B3EMK4</accession>
<dbReference type="GO" id="GO:0043190">
    <property type="term" value="C:ATP-binding cassette (ABC) transporter complex"/>
    <property type="evidence" value="ECO:0007669"/>
    <property type="project" value="TreeGrafter"/>
</dbReference>
<evidence type="ECO:0000256" key="3">
    <source>
        <dbReference type="ARBA" id="ARBA00022692"/>
    </source>
</evidence>
<dbReference type="KEGG" id="cpb:Cphamn1_2033"/>
<evidence type="ECO:0000256" key="2">
    <source>
        <dbReference type="ARBA" id="ARBA00022475"/>
    </source>
</evidence>
<feature type="transmembrane region" description="Helical" evidence="6">
    <location>
        <begin position="279"/>
        <end position="297"/>
    </location>
</feature>
<feature type="transmembrane region" description="Helical" evidence="6">
    <location>
        <begin position="12"/>
        <end position="33"/>
    </location>
</feature>
<dbReference type="AlphaFoldDB" id="B3EMK4"/>
<name>B3EMK4_CHLPB</name>
<feature type="transmembrane region" description="Helical" evidence="6">
    <location>
        <begin position="304"/>
        <end position="321"/>
    </location>
</feature>
<proteinExistence type="predicted"/>